<dbReference type="AlphaFoldDB" id="A0A5B7I1R6"/>
<protein>
    <submittedName>
        <fullName evidence="1">Uncharacterized protein</fullName>
    </submittedName>
</protein>
<accession>A0A5B7I1R6</accession>
<evidence type="ECO:0000313" key="2">
    <source>
        <dbReference type="Proteomes" id="UP000324222"/>
    </source>
</evidence>
<reference evidence="1 2" key="1">
    <citation type="submission" date="2019-05" db="EMBL/GenBank/DDBJ databases">
        <title>Another draft genome of Portunus trituberculatus and its Hox gene families provides insights of decapod evolution.</title>
        <authorList>
            <person name="Jeong J.-H."/>
            <person name="Song I."/>
            <person name="Kim S."/>
            <person name="Choi T."/>
            <person name="Kim D."/>
            <person name="Ryu S."/>
            <person name="Kim W."/>
        </authorList>
    </citation>
    <scope>NUCLEOTIDE SEQUENCE [LARGE SCALE GENOMIC DNA]</scope>
    <source>
        <tissue evidence="1">Muscle</tissue>
    </source>
</reference>
<dbReference type="EMBL" id="VSRR010042006">
    <property type="protein sequence ID" value="MPC75849.1"/>
    <property type="molecule type" value="Genomic_DNA"/>
</dbReference>
<evidence type="ECO:0000313" key="1">
    <source>
        <dbReference type="EMBL" id="MPC75849.1"/>
    </source>
</evidence>
<proteinExistence type="predicted"/>
<organism evidence="1 2">
    <name type="scientific">Portunus trituberculatus</name>
    <name type="common">Swimming crab</name>
    <name type="synonym">Neptunus trituberculatus</name>
    <dbReference type="NCBI Taxonomy" id="210409"/>
    <lineage>
        <taxon>Eukaryota</taxon>
        <taxon>Metazoa</taxon>
        <taxon>Ecdysozoa</taxon>
        <taxon>Arthropoda</taxon>
        <taxon>Crustacea</taxon>
        <taxon>Multicrustacea</taxon>
        <taxon>Malacostraca</taxon>
        <taxon>Eumalacostraca</taxon>
        <taxon>Eucarida</taxon>
        <taxon>Decapoda</taxon>
        <taxon>Pleocyemata</taxon>
        <taxon>Brachyura</taxon>
        <taxon>Eubrachyura</taxon>
        <taxon>Portunoidea</taxon>
        <taxon>Portunidae</taxon>
        <taxon>Portuninae</taxon>
        <taxon>Portunus</taxon>
    </lineage>
</organism>
<keyword evidence="2" id="KW-1185">Reference proteome</keyword>
<dbReference type="Proteomes" id="UP000324222">
    <property type="component" value="Unassembled WGS sequence"/>
</dbReference>
<name>A0A5B7I1R6_PORTR</name>
<gene>
    <name evidence="1" type="ORF">E2C01_070246</name>
</gene>
<sequence length="99" mass="10295">MNSRAIRVGPSGKNVLEIISAPVPGVQRGVSLGGQWRGGAVPLDLHLPLRLTAGATTTATLLRQYRKPSVASAGGKLQQRVTAREAGGGIVEGNWKGKE</sequence>
<comment type="caution">
    <text evidence="1">The sequence shown here is derived from an EMBL/GenBank/DDBJ whole genome shotgun (WGS) entry which is preliminary data.</text>
</comment>